<dbReference type="InterPro" id="IPR002372">
    <property type="entry name" value="PQQ_rpt_dom"/>
</dbReference>
<dbReference type="Proteomes" id="UP000001887">
    <property type="component" value="Chromosome"/>
</dbReference>
<accession>D2R0Y8</accession>
<dbReference type="eggNOG" id="COG1520">
    <property type="taxonomic scope" value="Bacteria"/>
</dbReference>
<dbReference type="SUPFAM" id="SSF50998">
    <property type="entry name" value="Quinoprotein alcohol dehydrogenase-like"/>
    <property type="match status" value="1"/>
</dbReference>
<keyword evidence="4" id="KW-1185">Reference proteome</keyword>
<dbReference type="InterPro" id="IPR018391">
    <property type="entry name" value="PQQ_b-propeller_rpt"/>
</dbReference>
<dbReference type="AlphaFoldDB" id="D2R0Y8"/>
<dbReference type="STRING" id="530564.Psta_3818"/>
<feature type="domain" description="Pyrrolo-quinoline quinone repeat" evidence="2">
    <location>
        <begin position="45"/>
        <end position="162"/>
    </location>
</feature>
<dbReference type="KEGG" id="psl:Psta_3818"/>
<dbReference type="EMBL" id="CP001848">
    <property type="protein sequence ID" value="ADB18473.1"/>
    <property type="molecule type" value="Genomic_DNA"/>
</dbReference>
<organism evidence="3 4">
    <name type="scientific">Pirellula staleyi (strain ATCC 27377 / DSM 6068 / ICPB 4128)</name>
    <name type="common">Pirella staleyi</name>
    <dbReference type="NCBI Taxonomy" id="530564"/>
    <lineage>
        <taxon>Bacteria</taxon>
        <taxon>Pseudomonadati</taxon>
        <taxon>Planctomycetota</taxon>
        <taxon>Planctomycetia</taxon>
        <taxon>Pirellulales</taxon>
        <taxon>Pirellulaceae</taxon>
        <taxon>Pirellula</taxon>
    </lineage>
</organism>
<feature type="chain" id="PRO_5003034493" evidence="1">
    <location>
        <begin position="22"/>
        <end position="421"/>
    </location>
</feature>
<name>D2R0Y8_PIRSD</name>
<dbReference type="OrthoDB" id="244732at2"/>
<feature type="signal peptide" evidence="1">
    <location>
        <begin position="1"/>
        <end position="21"/>
    </location>
</feature>
<gene>
    <name evidence="3" type="ordered locus">Psta_3818</name>
</gene>
<dbReference type="Gene3D" id="2.40.10.480">
    <property type="match status" value="1"/>
</dbReference>
<reference evidence="3 4" key="1">
    <citation type="journal article" date="2009" name="Stand. Genomic Sci.">
        <title>Complete genome sequence of Pirellula staleyi type strain (ATCC 27377).</title>
        <authorList>
            <person name="Clum A."/>
            <person name="Tindall B.J."/>
            <person name="Sikorski J."/>
            <person name="Ivanova N."/>
            <person name="Mavrommatis K."/>
            <person name="Lucas S."/>
            <person name="Glavina del Rio T."/>
            <person name="Nolan M."/>
            <person name="Chen F."/>
            <person name="Tice H."/>
            <person name="Pitluck S."/>
            <person name="Cheng J.F."/>
            <person name="Chertkov O."/>
            <person name="Brettin T."/>
            <person name="Han C."/>
            <person name="Detter J.C."/>
            <person name="Kuske C."/>
            <person name="Bruce D."/>
            <person name="Goodwin L."/>
            <person name="Ovchinikova G."/>
            <person name="Pati A."/>
            <person name="Mikhailova N."/>
            <person name="Chen A."/>
            <person name="Palaniappan K."/>
            <person name="Land M."/>
            <person name="Hauser L."/>
            <person name="Chang Y.J."/>
            <person name="Jeffries C.D."/>
            <person name="Chain P."/>
            <person name="Rohde M."/>
            <person name="Goker M."/>
            <person name="Bristow J."/>
            <person name="Eisen J.A."/>
            <person name="Markowitz V."/>
            <person name="Hugenholtz P."/>
            <person name="Kyrpides N.C."/>
            <person name="Klenk H.P."/>
            <person name="Lapidus A."/>
        </authorList>
    </citation>
    <scope>NUCLEOTIDE SEQUENCE [LARGE SCALE GENOMIC DNA]</scope>
    <source>
        <strain evidence="4">ATCC 27377 / DSM 6068 / ICPB 4128</strain>
    </source>
</reference>
<sequence length="421" mass="45197" precursor="true">MKHFFALFWIVATLAPALATAEDWPAFRGPQGNGISTESSLPPRWDETTGVVWRKELAGKGWSSPSLAAGKIYLTSAVPVDPEAEEGKTNLSLRALCLDASKGDLLWDVELFLQDAADAPKIHSKNSHASPTPWVDGERVFVHFGHMGTACLTTAGKVLWKTQELSYQPVHGNGCSPILVGDVLVFSCDGGKDPFVAALDANTGNLRWKYLRPGDPPPKTFAFCTPTAITVNGKVQIVSPGAGSVSALDPADGSEIWRVAHPGYSVIPKPLFAHGLVYISTSYDAAQIMAIRPDGTGDVTETHVAWTAKRGAPHTPSLLVIGDELYALADRGLLTCLDARTGDQHYQERIGGNYSSSPVFGDGRIYIQSEEGTGITVKPGKEFVKLDDLGFKERTLSSYAVGSGAIFVRTEKALYRLEAGK</sequence>
<evidence type="ECO:0000259" key="2">
    <source>
        <dbReference type="Pfam" id="PF13360"/>
    </source>
</evidence>
<evidence type="ECO:0000313" key="4">
    <source>
        <dbReference type="Proteomes" id="UP000001887"/>
    </source>
</evidence>
<dbReference type="Gene3D" id="2.130.10.10">
    <property type="entry name" value="YVTN repeat-like/Quinoprotein amine dehydrogenase"/>
    <property type="match status" value="1"/>
</dbReference>
<dbReference type="SMART" id="SM00564">
    <property type="entry name" value="PQQ"/>
    <property type="match status" value="2"/>
</dbReference>
<dbReference type="InterPro" id="IPR011047">
    <property type="entry name" value="Quinoprotein_ADH-like_sf"/>
</dbReference>
<proteinExistence type="predicted"/>
<dbReference type="Pfam" id="PF13360">
    <property type="entry name" value="PQQ_2"/>
    <property type="match status" value="2"/>
</dbReference>
<evidence type="ECO:0000313" key="3">
    <source>
        <dbReference type="EMBL" id="ADB18473.1"/>
    </source>
</evidence>
<keyword evidence="1" id="KW-0732">Signal</keyword>
<dbReference type="InterPro" id="IPR015943">
    <property type="entry name" value="WD40/YVTN_repeat-like_dom_sf"/>
</dbReference>
<feature type="domain" description="Pyrrolo-quinoline quinone repeat" evidence="2">
    <location>
        <begin position="304"/>
        <end position="376"/>
    </location>
</feature>
<evidence type="ECO:0000256" key="1">
    <source>
        <dbReference type="SAM" id="SignalP"/>
    </source>
</evidence>
<dbReference type="PANTHER" id="PTHR34512:SF30">
    <property type="entry name" value="OUTER MEMBRANE PROTEIN ASSEMBLY FACTOR BAMB"/>
    <property type="match status" value="1"/>
</dbReference>
<dbReference type="PANTHER" id="PTHR34512">
    <property type="entry name" value="CELL SURFACE PROTEIN"/>
    <property type="match status" value="1"/>
</dbReference>
<protein>
    <submittedName>
        <fullName evidence="3">Pyrrolo-quinoline quinone</fullName>
    </submittedName>
</protein>
<dbReference type="HOGENOM" id="CLU_027480_2_1_0"/>